<feature type="signal peptide" evidence="8">
    <location>
        <begin position="1"/>
        <end position="21"/>
    </location>
</feature>
<dbReference type="GeneID" id="106552619"/>
<reference evidence="11" key="1">
    <citation type="submission" date="2025-08" db="UniProtKB">
        <authorList>
            <consortium name="RefSeq"/>
        </authorList>
    </citation>
    <scope>IDENTIFICATION</scope>
</reference>
<evidence type="ECO:0000256" key="2">
    <source>
        <dbReference type="ARBA" id="ARBA00022692"/>
    </source>
</evidence>
<organism evidence="10 11">
    <name type="scientific">Thamnophis sirtalis</name>
    <dbReference type="NCBI Taxonomy" id="35019"/>
    <lineage>
        <taxon>Eukaryota</taxon>
        <taxon>Metazoa</taxon>
        <taxon>Chordata</taxon>
        <taxon>Craniata</taxon>
        <taxon>Vertebrata</taxon>
        <taxon>Euteleostomi</taxon>
        <taxon>Lepidosauria</taxon>
        <taxon>Squamata</taxon>
        <taxon>Bifurcata</taxon>
        <taxon>Unidentata</taxon>
        <taxon>Episquamata</taxon>
        <taxon>Toxicofera</taxon>
        <taxon>Serpentes</taxon>
        <taxon>Colubroidea</taxon>
        <taxon>Colubridae</taxon>
        <taxon>Natricinae</taxon>
        <taxon>Thamnophis</taxon>
    </lineage>
</organism>
<dbReference type="InterPro" id="IPR048668">
    <property type="entry name" value="IL3RB_N"/>
</dbReference>
<keyword evidence="10" id="KW-1185">Reference proteome</keyword>
<dbReference type="Gene3D" id="2.60.40.10">
    <property type="entry name" value="Immunoglobulins"/>
    <property type="match status" value="1"/>
</dbReference>
<evidence type="ECO:0000256" key="3">
    <source>
        <dbReference type="ARBA" id="ARBA00022729"/>
    </source>
</evidence>
<evidence type="ECO:0000259" key="9">
    <source>
        <dbReference type="Pfam" id="PF21460"/>
    </source>
</evidence>
<dbReference type="PANTHER" id="PTHR23037:SF35">
    <property type="entry name" value="FIBRONECTIN TYPE-III DOMAIN-CONTAINING PROTEIN"/>
    <property type="match status" value="1"/>
</dbReference>
<evidence type="ECO:0000256" key="7">
    <source>
        <dbReference type="ARBA" id="ARBA00023170"/>
    </source>
</evidence>
<dbReference type="InterPro" id="IPR036116">
    <property type="entry name" value="FN3_sf"/>
</dbReference>
<dbReference type="Proteomes" id="UP000504617">
    <property type="component" value="Unplaced"/>
</dbReference>
<evidence type="ECO:0000256" key="1">
    <source>
        <dbReference type="ARBA" id="ARBA00004167"/>
    </source>
</evidence>
<gene>
    <name evidence="11" type="primary">LOC106552619</name>
</gene>
<evidence type="ECO:0000313" key="10">
    <source>
        <dbReference type="Proteomes" id="UP000504617"/>
    </source>
</evidence>
<evidence type="ECO:0000256" key="6">
    <source>
        <dbReference type="ARBA" id="ARBA00023157"/>
    </source>
</evidence>
<keyword evidence="4" id="KW-1133">Transmembrane helix</keyword>
<keyword evidence="6" id="KW-1015">Disulfide bond</keyword>
<evidence type="ECO:0000313" key="11">
    <source>
        <dbReference type="RefSeq" id="XP_013926410.1"/>
    </source>
</evidence>
<dbReference type="SUPFAM" id="SSF49265">
    <property type="entry name" value="Fibronectin type III"/>
    <property type="match status" value="1"/>
</dbReference>
<keyword evidence="2" id="KW-0812">Transmembrane</keyword>
<evidence type="ECO:0000256" key="8">
    <source>
        <dbReference type="SAM" id="SignalP"/>
    </source>
</evidence>
<dbReference type="OrthoDB" id="8906725at2759"/>
<evidence type="ECO:0000256" key="4">
    <source>
        <dbReference type="ARBA" id="ARBA00022989"/>
    </source>
</evidence>
<dbReference type="AlphaFoldDB" id="A0A6I9YS13"/>
<dbReference type="InterPro" id="IPR013783">
    <property type="entry name" value="Ig-like_fold"/>
</dbReference>
<sequence length="148" mass="17258">MNMKLYSIVLILSLTVLIIEARESHLKKTLSCSNDYESQIDCTWSEPREGNAFVKMHLFHKLGDLNLIKMICNSQKIDSEIHWHCRRNDTYFHAAQTNMFIFKPDEKLEIQLNVDLFKNIQLPPPEKLNVTATEECDFLLEWKAGGET</sequence>
<keyword evidence="7" id="KW-0675">Receptor</keyword>
<dbReference type="Pfam" id="PF21460">
    <property type="entry name" value="IL3Rb_N"/>
    <property type="match status" value="1"/>
</dbReference>
<keyword evidence="3 8" id="KW-0732">Signal</keyword>
<dbReference type="GO" id="GO:0009897">
    <property type="term" value="C:external side of plasma membrane"/>
    <property type="evidence" value="ECO:0007669"/>
    <property type="project" value="TreeGrafter"/>
</dbReference>
<feature type="non-terminal residue" evidence="11">
    <location>
        <position position="148"/>
    </location>
</feature>
<feature type="chain" id="PRO_5026803802" evidence="8">
    <location>
        <begin position="22"/>
        <end position="148"/>
    </location>
</feature>
<feature type="domain" description="Cytokine receptor common subunit beta N-terminal" evidence="9">
    <location>
        <begin position="28"/>
        <end position="105"/>
    </location>
</feature>
<protein>
    <submittedName>
        <fullName evidence="11">Cytokine receptor common subunit beta-like</fullName>
    </submittedName>
</protein>
<accession>A0A6I9YS13</accession>
<proteinExistence type="predicted"/>
<keyword evidence="5" id="KW-0472">Membrane</keyword>
<comment type="subcellular location">
    <subcellularLocation>
        <location evidence="1">Membrane</location>
        <topology evidence="1">Single-pass membrane protein</topology>
    </subcellularLocation>
</comment>
<name>A0A6I9YS13_9SAUR</name>
<dbReference type="PANTHER" id="PTHR23037">
    <property type="entry name" value="CYTOKINE RECEPTOR"/>
    <property type="match status" value="1"/>
</dbReference>
<dbReference type="GO" id="GO:0004896">
    <property type="term" value="F:cytokine receptor activity"/>
    <property type="evidence" value="ECO:0007669"/>
    <property type="project" value="TreeGrafter"/>
</dbReference>
<evidence type="ECO:0000256" key="5">
    <source>
        <dbReference type="ARBA" id="ARBA00023136"/>
    </source>
</evidence>
<dbReference type="RefSeq" id="XP_013926410.1">
    <property type="nucleotide sequence ID" value="XM_014070935.1"/>
</dbReference>
<dbReference type="KEGG" id="tsr:106552619"/>